<organism evidence="1 2">
    <name type="scientific">Gigaspora margarita</name>
    <dbReference type="NCBI Taxonomy" id="4874"/>
    <lineage>
        <taxon>Eukaryota</taxon>
        <taxon>Fungi</taxon>
        <taxon>Fungi incertae sedis</taxon>
        <taxon>Mucoromycota</taxon>
        <taxon>Glomeromycotina</taxon>
        <taxon>Glomeromycetes</taxon>
        <taxon>Diversisporales</taxon>
        <taxon>Gigasporaceae</taxon>
        <taxon>Gigaspora</taxon>
    </lineage>
</organism>
<gene>
    <name evidence="1" type="ORF">GMARGA_LOCUS35974</name>
</gene>
<dbReference type="Proteomes" id="UP000789901">
    <property type="component" value="Unassembled WGS sequence"/>
</dbReference>
<reference evidence="1 2" key="1">
    <citation type="submission" date="2021-06" db="EMBL/GenBank/DDBJ databases">
        <authorList>
            <person name="Kallberg Y."/>
            <person name="Tangrot J."/>
            <person name="Rosling A."/>
        </authorList>
    </citation>
    <scope>NUCLEOTIDE SEQUENCE [LARGE SCALE GENOMIC DNA]</scope>
    <source>
        <strain evidence="1 2">120-4 pot B 10/14</strain>
    </source>
</reference>
<evidence type="ECO:0000313" key="2">
    <source>
        <dbReference type="Proteomes" id="UP000789901"/>
    </source>
</evidence>
<evidence type="ECO:0000313" key="1">
    <source>
        <dbReference type="EMBL" id="CAG8842420.1"/>
    </source>
</evidence>
<accession>A0ABN7WYE4</accession>
<comment type="caution">
    <text evidence="1">The sequence shown here is derived from an EMBL/GenBank/DDBJ whole genome shotgun (WGS) entry which is preliminary data.</text>
</comment>
<sequence>ATETCAPDSSVGGTVRTRFGLFKLDNAPLEGKCVLTSTNPSVAKLMKVYTTKRRKDNAKKTVEVPDPPEEKMQKLRIMKNQKERPLEEINQFPVTVGTKTSASNAIVTEAVNYAIIKNKDSHCVCKPVNIDLDNKSEDDEYEKKNLIAQLYLYCEFWPIKEQLKRCILCLKEGA</sequence>
<keyword evidence="2" id="KW-1185">Reference proteome</keyword>
<feature type="non-terminal residue" evidence="1">
    <location>
        <position position="1"/>
    </location>
</feature>
<dbReference type="EMBL" id="CAJVQB010068935">
    <property type="protein sequence ID" value="CAG8842420.1"/>
    <property type="molecule type" value="Genomic_DNA"/>
</dbReference>
<proteinExistence type="predicted"/>
<protein>
    <submittedName>
        <fullName evidence="1">36312_t:CDS:1</fullName>
    </submittedName>
</protein>
<name>A0ABN7WYE4_GIGMA</name>